<dbReference type="InterPro" id="IPR036852">
    <property type="entry name" value="Peptidase_S8/S53_dom_sf"/>
</dbReference>
<dbReference type="AlphaFoldDB" id="A0AAD9SMX5"/>
<dbReference type="InterPro" id="IPR023827">
    <property type="entry name" value="Peptidase_S8_Asp-AS"/>
</dbReference>
<dbReference type="PRINTS" id="PR01415">
    <property type="entry name" value="ANKYRIN"/>
</dbReference>
<proteinExistence type="inferred from homology"/>
<keyword evidence="4 7" id="KW-0720">Serine protease</keyword>
<evidence type="ECO:0000256" key="1">
    <source>
        <dbReference type="ARBA" id="ARBA00022670"/>
    </source>
</evidence>
<dbReference type="Pfam" id="PF00082">
    <property type="entry name" value="Peptidase_S8"/>
    <property type="match status" value="1"/>
</dbReference>
<evidence type="ECO:0000313" key="13">
    <source>
        <dbReference type="Proteomes" id="UP001265746"/>
    </source>
</evidence>
<dbReference type="PRINTS" id="PR00723">
    <property type="entry name" value="SUBTILISIN"/>
</dbReference>
<feature type="compositionally biased region" description="Low complexity" evidence="9">
    <location>
        <begin position="19"/>
        <end position="30"/>
    </location>
</feature>
<feature type="transmembrane region" description="Helical" evidence="10">
    <location>
        <begin position="748"/>
        <end position="764"/>
    </location>
</feature>
<protein>
    <recommendedName>
        <fullName evidence="11">Peptidase S8/S53 domain-containing protein</fullName>
    </recommendedName>
</protein>
<feature type="repeat" description="ANK" evidence="6">
    <location>
        <begin position="348"/>
        <end position="380"/>
    </location>
</feature>
<accession>A0AAD9SMX5</accession>
<dbReference type="PANTHER" id="PTHR24198:SF165">
    <property type="entry name" value="ANKYRIN REPEAT-CONTAINING PROTEIN-RELATED"/>
    <property type="match status" value="1"/>
</dbReference>
<keyword evidence="1 7" id="KW-0645">Protease</keyword>
<evidence type="ECO:0000313" key="12">
    <source>
        <dbReference type="EMBL" id="KAK2611526.1"/>
    </source>
</evidence>
<dbReference type="PANTHER" id="PTHR24198">
    <property type="entry name" value="ANKYRIN REPEAT AND PROTEIN KINASE DOMAIN-CONTAINING PROTEIN"/>
    <property type="match status" value="1"/>
</dbReference>
<feature type="domain" description="Peptidase S8/S53" evidence="11">
    <location>
        <begin position="510"/>
        <end position="762"/>
    </location>
</feature>
<evidence type="ECO:0000256" key="4">
    <source>
        <dbReference type="ARBA" id="ARBA00022825"/>
    </source>
</evidence>
<dbReference type="Proteomes" id="UP001265746">
    <property type="component" value="Unassembled WGS sequence"/>
</dbReference>
<evidence type="ECO:0000256" key="10">
    <source>
        <dbReference type="SAM" id="Phobius"/>
    </source>
</evidence>
<dbReference type="PROSITE" id="PS00138">
    <property type="entry name" value="SUBTILASE_SER"/>
    <property type="match status" value="1"/>
</dbReference>
<dbReference type="PROSITE" id="PS51892">
    <property type="entry name" value="SUBTILASE"/>
    <property type="match status" value="1"/>
</dbReference>
<keyword evidence="5 6" id="KW-0040">ANK repeat</keyword>
<dbReference type="InterPro" id="IPR015500">
    <property type="entry name" value="Peptidase_S8_subtilisin-rel"/>
</dbReference>
<keyword evidence="13" id="KW-1185">Reference proteome</keyword>
<dbReference type="InterPro" id="IPR023828">
    <property type="entry name" value="Peptidase_S8_Ser-AS"/>
</dbReference>
<evidence type="ECO:0000256" key="5">
    <source>
        <dbReference type="ARBA" id="ARBA00023043"/>
    </source>
</evidence>
<feature type="active site" description="Charge relay system" evidence="7">
    <location>
        <position position="747"/>
    </location>
</feature>
<dbReference type="Gene3D" id="3.40.50.200">
    <property type="entry name" value="Peptidase S8/S53 domain"/>
    <property type="match status" value="1"/>
</dbReference>
<dbReference type="EMBL" id="JAUJFL010000002">
    <property type="protein sequence ID" value="KAK2611526.1"/>
    <property type="molecule type" value="Genomic_DNA"/>
</dbReference>
<dbReference type="PROSITE" id="PS50297">
    <property type="entry name" value="ANK_REP_REGION"/>
    <property type="match status" value="3"/>
</dbReference>
<dbReference type="Gene3D" id="1.25.40.20">
    <property type="entry name" value="Ankyrin repeat-containing domain"/>
    <property type="match status" value="2"/>
</dbReference>
<feature type="repeat" description="ANK" evidence="6">
    <location>
        <begin position="155"/>
        <end position="190"/>
    </location>
</feature>
<evidence type="ECO:0000256" key="8">
    <source>
        <dbReference type="RuleBase" id="RU003355"/>
    </source>
</evidence>
<reference evidence="12" key="1">
    <citation type="submission" date="2023-06" db="EMBL/GenBank/DDBJ databases">
        <authorList>
            <person name="Noh H."/>
        </authorList>
    </citation>
    <scope>NUCLEOTIDE SEQUENCE</scope>
    <source>
        <strain evidence="12">DUCC20226</strain>
    </source>
</reference>
<dbReference type="InterPro" id="IPR002110">
    <property type="entry name" value="Ankyrin_rpt"/>
</dbReference>
<evidence type="ECO:0000256" key="7">
    <source>
        <dbReference type="PROSITE-ProRule" id="PRU01240"/>
    </source>
</evidence>
<evidence type="ECO:0000256" key="3">
    <source>
        <dbReference type="ARBA" id="ARBA00022801"/>
    </source>
</evidence>
<feature type="region of interest" description="Disordered" evidence="9">
    <location>
        <begin position="405"/>
        <end position="465"/>
    </location>
</feature>
<dbReference type="InterPro" id="IPR036770">
    <property type="entry name" value="Ankyrin_rpt-contain_sf"/>
</dbReference>
<dbReference type="SUPFAM" id="SSF52743">
    <property type="entry name" value="Subtilisin-like"/>
    <property type="match status" value="1"/>
</dbReference>
<dbReference type="SMART" id="SM00248">
    <property type="entry name" value="ANK"/>
    <property type="match status" value="7"/>
</dbReference>
<keyword evidence="2" id="KW-0677">Repeat</keyword>
<sequence length="844" mass="92871">MKPLHGSDMLSPDRHGTGRRSPVGPSRSPSPLVPENGQAAPAEKPSPAIAYRVKTPGQVLHEAVDHEDLDGVTRILQASPDCVDAKNERGRTPLHVAAITGRNDIVKVLLSKGADVDAQSGWKYTPLTFAADSNHPDVMMTLIRSKASLQVVTKAGYTLLHLAALRAKKNMRTAILLLLFMGAELDSLDKNGLTVLQSAVSEGRYSNVQTLCAFGADPAFENPDGKNAFYYTEGLDASLAKRMDHVLKKWAKPGRQMRKILPELSKFITLGGQIDVINMLAWASMKGHLPLVEGILDLFLEENPSIIESQSLERGWKPIHHAARAGQSKVTEILLRKGAAVDAPTLSQKFTPLHLAAEKGRQRTVKVLLDYGANVLAETRHGTTAIQLAELGQHPKTLDILRRSSHVSVQRAGDQSTQDTGDLRKNGEGPSEGTQTADSADSSESEDASAELGPSAVPATDPLSTSGGSFDGALFSVPVTGSEISHSETYEWLLGTWDRFDFKKKYDQPVKVAVLDTGLDVKHQNFKKPRLTQFINGKPSWATHPEPSQYERIKACEDFTISGHIAGKDEMIDLDGHGTQVAELILRLAPRSELYIARICEGDINRGAATQLPPTENPIKKPRPHIVAKAIDWAVEQKVDIINMSFGFEESQKEVKAALNRAVRDSKVLVFSAMSNHGNNSRDPCWPARDPYLTIGVHSCDEWGKRSSGFTPRYVHGSHNFMFVGEQVITQWPDVKGGGFRLAKGTSFAAPAVAAMAALILGFTRQHMCRKEREDAETKIDLDELRELRGMERVLESISEKDETSRYSYIHPMLLWKDFSTSLGEDKSKVRQHAWYVIVESLRR</sequence>
<feature type="repeat" description="ANK" evidence="6">
    <location>
        <begin position="89"/>
        <end position="121"/>
    </location>
</feature>
<evidence type="ECO:0000256" key="9">
    <source>
        <dbReference type="SAM" id="MobiDB-lite"/>
    </source>
</evidence>
<dbReference type="InterPro" id="IPR000209">
    <property type="entry name" value="Peptidase_S8/S53_dom"/>
</dbReference>
<dbReference type="PROSITE" id="PS50088">
    <property type="entry name" value="ANK_REPEAT"/>
    <property type="match status" value="4"/>
</dbReference>
<dbReference type="SUPFAM" id="SSF48403">
    <property type="entry name" value="Ankyrin repeat"/>
    <property type="match status" value="1"/>
</dbReference>
<comment type="similarity">
    <text evidence="7 8">Belongs to the peptidase S8 family.</text>
</comment>
<keyword evidence="3 7" id="KW-0378">Hydrolase</keyword>
<gene>
    <name evidence="12" type="ORF">N8I77_004860</name>
</gene>
<feature type="region of interest" description="Disordered" evidence="9">
    <location>
        <begin position="1"/>
        <end position="46"/>
    </location>
</feature>
<evidence type="ECO:0000256" key="2">
    <source>
        <dbReference type="ARBA" id="ARBA00022737"/>
    </source>
</evidence>
<keyword evidence="10" id="KW-0472">Membrane</keyword>
<evidence type="ECO:0000259" key="11">
    <source>
        <dbReference type="Pfam" id="PF00082"/>
    </source>
</evidence>
<feature type="active site" description="Charge relay system" evidence="7">
    <location>
        <position position="516"/>
    </location>
</feature>
<name>A0AAD9SMX5_PHOAM</name>
<keyword evidence="10" id="KW-0812">Transmembrane</keyword>
<comment type="caution">
    <text evidence="12">The sequence shown here is derived from an EMBL/GenBank/DDBJ whole genome shotgun (WGS) entry which is preliminary data.</text>
</comment>
<keyword evidence="10" id="KW-1133">Transmembrane helix</keyword>
<feature type="repeat" description="ANK" evidence="6">
    <location>
        <begin position="314"/>
        <end position="346"/>
    </location>
</feature>
<dbReference type="PROSITE" id="PS00136">
    <property type="entry name" value="SUBTILASE_ASP"/>
    <property type="match status" value="1"/>
</dbReference>
<evidence type="ECO:0000256" key="6">
    <source>
        <dbReference type="PROSITE-ProRule" id="PRU00023"/>
    </source>
</evidence>
<organism evidence="12 13">
    <name type="scientific">Phomopsis amygdali</name>
    <name type="common">Fusicoccum amygdali</name>
    <dbReference type="NCBI Taxonomy" id="1214568"/>
    <lineage>
        <taxon>Eukaryota</taxon>
        <taxon>Fungi</taxon>
        <taxon>Dikarya</taxon>
        <taxon>Ascomycota</taxon>
        <taxon>Pezizomycotina</taxon>
        <taxon>Sordariomycetes</taxon>
        <taxon>Sordariomycetidae</taxon>
        <taxon>Diaporthales</taxon>
        <taxon>Diaporthaceae</taxon>
        <taxon>Diaporthe</taxon>
    </lineage>
</organism>
<feature type="active site" description="Charge relay system" evidence="7">
    <location>
        <position position="577"/>
    </location>
</feature>
<dbReference type="GO" id="GO:0006508">
    <property type="term" value="P:proteolysis"/>
    <property type="evidence" value="ECO:0007669"/>
    <property type="project" value="UniProtKB-KW"/>
</dbReference>
<dbReference type="GO" id="GO:0004252">
    <property type="term" value="F:serine-type endopeptidase activity"/>
    <property type="evidence" value="ECO:0007669"/>
    <property type="project" value="UniProtKB-UniRule"/>
</dbReference>
<dbReference type="Pfam" id="PF12796">
    <property type="entry name" value="Ank_2"/>
    <property type="match status" value="2"/>
</dbReference>